<accession>A0A085WR61</accession>
<comment type="caution">
    <text evidence="1">The sequence shown here is derived from an EMBL/GenBank/DDBJ whole genome shotgun (WGS) entry which is preliminary data.</text>
</comment>
<keyword evidence="2" id="KW-1185">Reference proteome</keyword>
<dbReference type="Proteomes" id="UP000028725">
    <property type="component" value="Unassembled WGS sequence"/>
</dbReference>
<dbReference type="AlphaFoldDB" id="A0A085WR61"/>
<reference evidence="1 2" key="1">
    <citation type="submission" date="2014-04" db="EMBL/GenBank/DDBJ databases">
        <title>Genome assembly of Hyalangium minutum DSM 14724.</title>
        <authorList>
            <person name="Sharma G."/>
            <person name="Subramanian S."/>
        </authorList>
    </citation>
    <scope>NUCLEOTIDE SEQUENCE [LARGE SCALE GENOMIC DNA]</scope>
    <source>
        <strain evidence="1 2">DSM 14724</strain>
    </source>
</reference>
<organism evidence="1 2">
    <name type="scientific">Hyalangium minutum</name>
    <dbReference type="NCBI Taxonomy" id="394096"/>
    <lineage>
        <taxon>Bacteria</taxon>
        <taxon>Pseudomonadati</taxon>
        <taxon>Myxococcota</taxon>
        <taxon>Myxococcia</taxon>
        <taxon>Myxococcales</taxon>
        <taxon>Cystobacterineae</taxon>
        <taxon>Archangiaceae</taxon>
        <taxon>Hyalangium</taxon>
    </lineage>
</organism>
<protein>
    <submittedName>
        <fullName evidence="1">Uncharacterized protein</fullName>
    </submittedName>
</protein>
<sequence length="418" mass="43888">MELEVQVPEGTGPVRATASAGSFAQPVVESGQVRKFQWTPPDVRYPLLAVLTFWVNRPSGPPEVTVVRIPLLGRTNLPISTDPGAEVIIEISDAHFGPVKANRRGKAQVPVEVPPGVRQARVLATRGALKTDRMTKIDVPDVRPLVTTLGPEPLPRSGGWLVVAGEETLSAAELELTAQGIRLEAQPGTLLLYRAIPLEGATSASVEAKRRGSKDTARAQVAIQRVEDVPPPAPPAPPPVVVEAPPPAEPVRAKLAMHLLVGAFFAGGSNRGPAAALGVSYSLPVWGGRIAAEAEAGVRRAALEAQIDGFGTLNSSVLAGPVLAAARVTLFERSALSLYGRAGAGVLPFKHQVSSDFQPSFGESKLAPMAFLAAQGAWHISRVSLLMELRGEYGPAQTQNLNAKLGGIGASLGVRYEP</sequence>
<dbReference type="STRING" id="394096.DB31_5216"/>
<proteinExistence type="predicted"/>
<dbReference type="PATRIC" id="fig|394096.3.peg.1699"/>
<evidence type="ECO:0000313" key="1">
    <source>
        <dbReference type="EMBL" id="KFE70174.1"/>
    </source>
</evidence>
<name>A0A085WR61_9BACT</name>
<evidence type="ECO:0000313" key="2">
    <source>
        <dbReference type="Proteomes" id="UP000028725"/>
    </source>
</evidence>
<dbReference type="EMBL" id="JMCB01000003">
    <property type="protein sequence ID" value="KFE70174.1"/>
    <property type="molecule type" value="Genomic_DNA"/>
</dbReference>
<gene>
    <name evidence="1" type="ORF">DB31_5216</name>
</gene>